<dbReference type="EMBL" id="GL379824">
    <property type="protein sequence ID" value="EGT48920.1"/>
    <property type="molecule type" value="Genomic_DNA"/>
</dbReference>
<name>G0N0C3_CAEBE</name>
<dbReference type="AlphaFoldDB" id="G0N0C3"/>
<dbReference type="PROSITE" id="PS50181">
    <property type="entry name" value="FBOX"/>
    <property type="match status" value="1"/>
</dbReference>
<evidence type="ECO:0000313" key="3">
    <source>
        <dbReference type="Proteomes" id="UP000008068"/>
    </source>
</evidence>
<feature type="domain" description="F-box" evidence="1">
    <location>
        <begin position="10"/>
        <end position="60"/>
    </location>
</feature>
<sequence length="317" mass="37263">MLFAAMDAPRFPLMRLPVACSQNVLCILRLTQLFEISLASKKSKDLVRSLKIKTSEFSLHLYGSYLSIQLRFCSRNEESNLKSYLIYYISYSHEMDERTFLNHLKFIFNTEKITVYFGWNFELFDFKSILEGRQDVESINFLNLNEGEGQRILNIFKPSKIYMYIVTKPRDLMIQNVDDLRANEMNISLEDLLIMNIKNLETRCSMVPAQVLNRFLKLWTRGSNLQLERLELDFQVDGGFTNEEIFNRIKTTQKTTVRYFKLVSGTRKITGGLDISRFDGTMATILLRRLGGFINWIDFEFEILVWHDHCIAKETDR</sequence>
<dbReference type="InterPro" id="IPR001810">
    <property type="entry name" value="F-box_dom"/>
</dbReference>
<accession>G0N0C3</accession>
<gene>
    <name evidence="2" type="ORF">CAEBREN_23677</name>
</gene>
<protein>
    <recommendedName>
        <fullName evidence="1">F-box domain-containing protein</fullName>
    </recommendedName>
</protein>
<evidence type="ECO:0000259" key="1">
    <source>
        <dbReference type="PROSITE" id="PS50181"/>
    </source>
</evidence>
<dbReference type="InterPro" id="IPR012885">
    <property type="entry name" value="F-box_Sdz-33"/>
</dbReference>
<reference evidence="3" key="1">
    <citation type="submission" date="2011-07" db="EMBL/GenBank/DDBJ databases">
        <authorList>
            <consortium name="Caenorhabditis brenneri Sequencing and Analysis Consortium"/>
            <person name="Wilson R.K."/>
        </authorList>
    </citation>
    <scope>NUCLEOTIDE SEQUENCE [LARGE SCALE GENOMIC DNA]</scope>
    <source>
        <strain evidence="3">PB2801</strain>
    </source>
</reference>
<dbReference type="InParanoid" id="G0N0C3"/>
<dbReference type="InterPro" id="IPR053222">
    <property type="entry name" value="Zygotic_Embryogenesis-Asso"/>
</dbReference>
<dbReference type="Proteomes" id="UP000008068">
    <property type="component" value="Unassembled WGS sequence"/>
</dbReference>
<proteinExistence type="predicted"/>
<dbReference type="PANTHER" id="PTHR22899:SF0">
    <property type="entry name" value="F-BOX ASSOCIATED DOMAIN-CONTAINING PROTEIN-RELATED"/>
    <property type="match status" value="1"/>
</dbReference>
<evidence type="ECO:0000313" key="2">
    <source>
        <dbReference type="EMBL" id="EGT48920.1"/>
    </source>
</evidence>
<keyword evidence="3" id="KW-1185">Reference proteome</keyword>
<dbReference type="Pfam" id="PF07735">
    <property type="entry name" value="FBA_2"/>
    <property type="match status" value="1"/>
</dbReference>
<organism evidence="3">
    <name type="scientific">Caenorhabditis brenneri</name>
    <name type="common">Nematode worm</name>
    <dbReference type="NCBI Taxonomy" id="135651"/>
    <lineage>
        <taxon>Eukaryota</taxon>
        <taxon>Metazoa</taxon>
        <taxon>Ecdysozoa</taxon>
        <taxon>Nematoda</taxon>
        <taxon>Chromadorea</taxon>
        <taxon>Rhabditida</taxon>
        <taxon>Rhabditina</taxon>
        <taxon>Rhabditomorpha</taxon>
        <taxon>Rhabditoidea</taxon>
        <taxon>Rhabditidae</taxon>
        <taxon>Peloderinae</taxon>
        <taxon>Caenorhabditis</taxon>
    </lineage>
</organism>
<dbReference type="HOGENOM" id="CLU_028840_1_3_1"/>
<dbReference type="FunCoup" id="G0N0C3">
    <property type="interactions" value="225"/>
</dbReference>
<dbReference type="OMA" id="YSHEMDE"/>
<dbReference type="PANTHER" id="PTHR22899">
    <property type="entry name" value="CYCLIN-RELATED F-BOX FAMILY"/>
    <property type="match status" value="1"/>
</dbReference>